<sequence>MQTHEILLKIKEIAKSKNFNLNLDEKTINQPLRELKIDSLDMFSIVVSLENEFGISFDDEKLMNLKNLADLVLEVKNLLAKKGGV</sequence>
<dbReference type="EMBL" id="CP003772">
    <property type="protein sequence ID" value="AFQ04112.1"/>
    <property type="molecule type" value="Genomic_DNA"/>
</dbReference>
<evidence type="ECO:0000313" key="3">
    <source>
        <dbReference type="Proteomes" id="UP000005254"/>
    </source>
</evidence>
<evidence type="ECO:0000259" key="1">
    <source>
        <dbReference type="PROSITE" id="PS50075"/>
    </source>
</evidence>
<evidence type="ECO:0000313" key="2">
    <source>
        <dbReference type="EMBL" id="AFQ04112.1"/>
    </source>
</evidence>
<dbReference type="Gene3D" id="1.10.1200.10">
    <property type="entry name" value="ACP-like"/>
    <property type="match status" value="1"/>
</dbReference>
<dbReference type="InterPro" id="IPR036736">
    <property type="entry name" value="ACP-like_sf"/>
</dbReference>
<dbReference type="SUPFAM" id="SSF47336">
    <property type="entry name" value="ACP-like"/>
    <property type="match status" value="1"/>
</dbReference>
<dbReference type="InterPro" id="IPR009081">
    <property type="entry name" value="PP-bd_ACP"/>
</dbReference>
<dbReference type="KEGG" id="mgx:CM1_01720"/>
<dbReference type="PROSITE" id="PS50075">
    <property type="entry name" value="CARRIER"/>
    <property type="match status" value="1"/>
</dbReference>
<dbReference type="Pfam" id="PF00550">
    <property type="entry name" value="PP-binding"/>
    <property type="match status" value="1"/>
</dbReference>
<gene>
    <name evidence="2" type="ORF">CM1_01720</name>
</gene>
<dbReference type="RefSeq" id="WP_014894455.1">
    <property type="nucleotide sequence ID" value="NC_018497.1"/>
</dbReference>
<dbReference type="AlphaFoldDB" id="A0ABC7ZIT1"/>
<feature type="domain" description="Carrier" evidence="1">
    <location>
        <begin position="4"/>
        <end position="79"/>
    </location>
</feature>
<reference evidence="2 3" key="1">
    <citation type="journal article" date="2012" name="J. Bacteriol.">
        <title>Draft Genome Sequences of Four Axenic Mycoplasma genitalium Strains Isolated from Denmark, Japan, and Australia.</title>
        <authorList>
            <person name="McGowin C.L."/>
            <person name="Ma L."/>
            <person name="Jensen J.S."/>
            <person name="Mancuso M.M."/>
            <person name="Hamasuna R."/>
            <person name="Adegboye D."/>
            <person name="Martin D.H."/>
        </authorList>
    </citation>
    <scope>NUCLEOTIDE SEQUENCE [LARGE SCALE GENOMIC DNA]</scope>
    <source>
        <strain evidence="2 3">M6320</strain>
    </source>
</reference>
<name>A0ABC7ZIT1_MYCGT</name>
<proteinExistence type="predicted"/>
<accession>A0ABC7ZIT1</accession>
<protein>
    <submittedName>
        <fullName evidence="2">Acyl carrier protein</fullName>
    </submittedName>
</protein>
<dbReference type="Proteomes" id="UP000005254">
    <property type="component" value="Chromosome"/>
</dbReference>
<organism evidence="2 3">
    <name type="scientific">Mycoplasmoides genitalium M6320</name>
    <dbReference type="NCBI Taxonomy" id="662945"/>
    <lineage>
        <taxon>Bacteria</taxon>
        <taxon>Bacillati</taxon>
        <taxon>Mycoplasmatota</taxon>
        <taxon>Mycoplasmoidales</taxon>
        <taxon>Mycoplasmoidaceae</taxon>
        <taxon>Mycoplasmoides</taxon>
    </lineage>
</organism>